<name>A0AAD9LLC4_BABDI</name>
<keyword evidence="2" id="KW-0812">Transmembrane</keyword>
<evidence type="ECO:0000256" key="2">
    <source>
        <dbReference type="SAM" id="Phobius"/>
    </source>
</evidence>
<feature type="transmembrane region" description="Helical" evidence="2">
    <location>
        <begin position="1234"/>
        <end position="1256"/>
    </location>
</feature>
<sequence length="1289" mass="141501">MVCYMYYTDVFVGTVNIENLKKALKAELKDSVQDDDLTQLKALASGLGFLAGLPACLCKTKKSVKEGLQKIYEELNKNILLISCNSKLNCDSCDSKLYPCKCCVIQSIKAVKECDCINGNKDSCHCDGNDVSCAKVLAGLEACLHLQCLQSDMNDICQCSGSECCKGKQCDGKSPSCDFCSNLKSQPTTGLGLSPPNPIRLAKRLDKFFGDSSSKSSSGCSCKCGTSGQSCCCLACDSAKCSSKNSCFCGSTSQCSCASKLQLPLSTCPCKTFCSKINDLKILSHSSEMQCCKSGKNCHCQVGSTCSTSPGQCCVTQLNGSKKQNFNHQSLKCLLRRLVKFFKDFESSSQPNCSKLCCELLCVLKMCESFKTFYDKRTAKECGTCKNPGKGAKGNCPSKGQCCAGQDPNCGSGSGFCSKCSECRQICDSKKFHNAFNELSKTLQYSSPCGQDLYRVLDDFLNFIRNVFVPNQDFIHSTVLKAVKDCPNCGKSGPNSSEWKACGCSSGSDCQACPKLLKDSKLMSILRHGYFSSYDSSSAKWESLCSPGSPKCCGSSPSCSCPQNCSSGSPSCPKDCCEKCPKRLCAKIFLGILPCLYYGLKILYDRSQDPVTWPDWQKISMNSDGTPSSDLGRFLYAWGYDLRPLISKKGTEFFSLLEKLFGSDSSGPLQKLSTLVTENYFTSNLISPPKDPKTPSTVRQMLLWLYGLRFHKHFSELVENCKSLCSPFGKSFNADALCYYIHASCFLLPVAIISLIEDSSSAQTAFSSSSDWESFSYPEDLSSLFEKLCEYARKIFVALAFLYYQCERVGSQAGWNDCAFGQKCSEKFRQISSTSVPSNSLSPSTSSSGCSCPNSKTYLCTAINKDTVHDHCAQGKCRGFPGSSSPTSVSCSDPNSVHPQSPAKPGSSTPKCTPCPHPLMRFLIDDSSDSDSKSTSKDPQNFRTPFHLPGIVPMGFKTEHLPSTPVKGEKLYHAIYGFCKDGFYPLTRLVQFILCVSQRPPETLGELFAFFKKFAGALNSKPDLSSTFVQWIEGEPGTYSGEDLKTALENLYGSQDSHWSSGTHKTSPTPASLYSLNDCEGPKGSSNPTCGKYLHALTEDVSGVFTPELCSMYLSWICYRAEKFYSEFQKFHTAAEKKFSCCKSCKKIVECPCALPFLYSQGFTFMSPSGLNCVDAQGQKHVKHGGTRSGRDTDPACTLKSCSQFLKQLEKVVNGQPFKDLLKVIDNFLWSIRFPFFFGFLYVWFFVLSYFFYVILIKLDTFHTGSHLHLPRSFKILPSTLFSDASSKL</sequence>
<evidence type="ECO:0000313" key="4">
    <source>
        <dbReference type="Proteomes" id="UP001195914"/>
    </source>
</evidence>
<evidence type="ECO:0000313" key="3">
    <source>
        <dbReference type="EMBL" id="KAK1940745.1"/>
    </source>
</evidence>
<gene>
    <name evidence="3" type="ORF">X943_000194</name>
</gene>
<feature type="non-terminal residue" evidence="3">
    <location>
        <position position="1289"/>
    </location>
</feature>
<protein>
    <submittedName>
        <fullName evidence="3">Variant erythrocyte surface antigen-1 family protein</fullName>
    </submittedName>
</protein>
<keyword evidence="2" id="KW-1133">Transmembrane helix</keyword>
<reference evidence="3" key="2">
    <citation type="submission" date="2021-05" db="EMBL/GenBank/DDBJ databases">
        <authorList>
            <person name="Pain A."/>
        </authorList>
    </citation>
    <scope>NUCLEOTIDE SEQUENCE</scope>
    <source>
        <strain evidence="3">1802A</strain>
    </source>
</reference>
<keyword evidence="4" id="KW-1185">Reference proteome</keyword>
<evidence type="ECO:0000256" key="1">
    <source>
        <dbReference type="SAM" id="MobiDB-lite"/>
    </source>
</evidence>
<keyword evidence="2" id="KW-0472">Membrane</keyword>
<feature type="region of interest" description="Disordered" evidence="1">
    <location>
        <begin position="926"/>
        <end position="945"/>
    </location>
</feature>
<dbReference type="EMBL" id="JAHBMH010000001">
    <property type="protein sequence ID" value="KAK1940745.1"/>
    <property type="molecule type" value="Genomic_DNA"/>
</dbReference>
<accession>A0AAD9LLC4</accession>
<feature type="region of interest" description="Disordered" evidence="1">
    <location>
        <begin position="891"/>
        <end position="911"/>
    </location>
</feature>
<organism evidence="3 4">
    <name type="scientific">Babesia divergens</name>
    <dbReference type="NCBI Taxonomy" id="32595"/>
    <lineage>
        <taxon>Eukaryota</taxon>
        <taxon>Sar</taxon>
        <taxon>Alveolata</taxon>
        <taxon>Apicomplexa</taxon>
        <taxon>Aconoidasida</taxon>
        <taxon>Piroplasmida</taxon>
        <taxon>Babesiidae</taxon>
        <taxon>Babesia</taxon>
    </lineage>
</organism>
<comment type="caution">
    <text evidence="3">The sequence shown here is derived from an EMBL/GenBank/DDBJ whole genome shotgun (WGS) entry which is preliminary data.</text>
</comment>
<reference evidence="3" key="1">
    <citation type="journal article" date="2014" name="Nucleic Acids Res.">
        <title>The evolutionary dynamics of variant antigen genes in Babesia reveal a history of genomic innovation underlying host-parasite interaction.</title>
        <authorList>
            <person name="Jackson A.P."/>
            <person name="Otto T.D."/>
            <person name="Darby A."/>
            <person name="Ramaprasad A."/>
            <person name="Xia D."/>
            <person name="Echaide I.E."/>
            <person name="Farber M."/>
            <person name="Gahlot S."/>
            <person name="Gamble J."/>
            <person name="Gupta D."/>
            <person name="Gupta Y."/>
            <person name="Jackson L."/>
            <person name="Malandrin L."/>
            <person name="Malas T.B."/>
            <person name="Moussa E."/>
            <person name="Nair M."/>
            <person name="Reid A.J."/>
            <person name="Sanders M."/>
            <person name="Sharma J."/>
            <person name="Tracey A."/>
            <person name="Quail M.A."/>
            <person name="Weir W."/>
            <person name="Wastling J.M."/>
            <person name="Hall N."/>
            <person name="Willadsen P."/>
            <person name="Lingelbach K."/>
            <person name="Shiels B."/>
            <person name="Tait A."/>
            <person name="Berriman M."/>
            <person name="Allred D.R."/>
            <person name="Pain A."/>
        </authorList>
    </citation>
    <scope>NUCLEOTIDE SEQUENCE</scope>
    <source>
        <strain evidence="3">1802A</strain>
    </source>
</reference>
<dbReference type="Proteomes" id="UP001195914">
    <property type="component" value="Unassembled WGS sequence"/>
</dbReference>
<proteinExistence type="predicted"/>